<dbReference type="InterPro" id="IPR001841">
    <property type="entry name" value="Znf_RING"/>
</dbReference>
<feature type="non-terminal residue" evidence="12">
    <location>
        <position position="1"/>
    </location>
</feature>
<organism evidence="12 13">
    <name type="scientific">Pocillopora meandrina</name>
    <dbReference type="NCBI Taxonomy" id="46732"/>
    <lineage>
        <taxon>Eukaryota</taxon>
        <taxon>Metazoa</taxon>
        <taxon>Cnidaria</taxon>
        <taxon>Anthozoa</taxon>
        <taxon>Hexacorallia</taxon>
        <taxon>Scleractinia</taxon>
        <taxon>Astrocoeniina</taxon>
        <taxon>Pocilloporidae</taxon>
        <taxon>Pocillopora</taxon>
    </lineage>
</organism>
<keyword evidence="3" id="KW-0808">Transferase</keyword>
<dbReference type="CDD" id="cd15669">
    <property type="entry name" value="ePHD_PHF7_G2E3_like"/>
    <property type="match status" value="1"/>
</dbReference>
<feature type="domain" description="PHD-type" evidence="11">
    <location>
        <begin position="3"/>
        <end position="119"/>
    </location>
</feature>
<dbReference type="PANTHER" id="PTHR12420:SF42">
    <property type="entry name" value="G2_M PHASE-SPECIFIC E3 UBIQUITIN-PROTEIN LIGASE"/>
    <property type="match status" value="1"/>
</dbReference>
<evidence type="ECO:0000256" key="5">
    <source>
        <dbReference type="ARBA" id="ARBA00022771"/>
    </source>
</evidence>
<dbReference type="InterPro" id="IPR011011">
    <property type="entry name" value="Znf_FYVE_PHD"/>
</dbReference>
<keyword evidence="4" id="KW-0479">Metal-binding</keyword>
<dbReference type="EMBL" id="CALNXJ010000048">
    <property type="protein sequence ID" value="CAH3150737.1"/>
    <property type="molecule type" value="Genomic_DNA"/>
</dbReference>
<name>A0AAU9XKS2_9CNID</name>
<keyword evidence="8" id="KW-0539">Nucleus</keyword>
<keyword evidence="5 9" id="KW-0863">Zinc-finger</keyword>
<dbReference type="SUPFAM" id="SSF57903">
    <property type="entry name" value="FYVE/PHD zinc finger"/>
    <property type="match status" value="1"/>
</dbReference>
<evidence type="ECO:0000256" key="9">
    <source>
        <dbReference type="PROSITE-ProRule" id="PRU00175"/>
    </source>
</evidence>
<dbReference type="Proteomes" id="UP001159428">
    <property type="component" value="Unassembled WGS sequence"/>
</dbReference>
<dbReference type="AlphaFoldDB" id="A0AAU9XKS2"/>
<dbReference type="InterPro" id="IPR051188">
    <property type="entry name" value="PHD-type_Zinc_Finger"/>
</dbReference>
<proteinExistence type="predicted"/>
<evidence type="ECO:0000256" key="3">
    <source>
        <dbReference type="ARBA" id="ARBA00022679"/>
    </source>
</evidence>
<dbReference type="Gene3D" id="3.30.40.10">
    <property type="entry name" value="Zinc/RING finger domain, C3HC4 (zinc finger)"/>
    <property type="match status" value="2"/>
</dbReference>
<evidence type="ECO:0000256" key="4">
    <source>
        <dbReference type="ARBA" id="ARBA00022723"/>
    </source>
</evidence>
<dbReference type="GO" id="GO:0008270">
    <property type="term" value="F:zinc ion binding"/>
    <property type="evidence" value="ECO:0007669"/>
    <property type="project" value="UniProtKB-KW"/>
</dbReference>
<dbReference type="PROSITE" id="PS50089">
    <property type="entry name" value="ZF_RING_2"/>
    <property type="match status" value="1"/>
</dbReference>
<feature type="domain" description="RING-type" evidence="10">
    <location>
        <begin position="132"/>
        <end position="185"/>
    </location>
</feature>
<evidence type="ECO:0000313" key="12">
    <source>
        <dbReference type="EMBL" id="CAH3150737.1"/>
    </source>
</evidence>
<dbReference type="InterPro" id="IPR001965">
    <property type="entry name" value="Znf_PHD"/>
</dbReference>
<evidence type="ECO:0000313" key="13">
    <source>
        <dbReference type="Proteomes" id="UP001159428"/>
    </source>
</evidence>
<accession>A0AAU9XKS2</accession>
<evidence type="ECO:0000256" key="2">
    <source>
        <dbReference type="ARBA" id="ARBA00004906"/>
    </source>
</evidence>
<dbReference type="PROSITE" id="PS51805">
    <property type="entry name" value="EPHD"/>
    <property type="match status" value="1"/>
</dbReference>
<dbReference type="InterPro" id="IPR059102">
    <property type="entry name" value="PHD_PHF7/G2E3-like"/>
</dbReference>
<sequence>VNSDVCRLCFQGPEEEIFGKFLKDINTGFSVHQYCMFLSSGLAQRGKDDEEFDGLLIKDIKKEISRAKRLRCSFCRKLGASIGCCEGGCRETFHYKCGKENGALFQFFDTFNSFCRHHRPTQDVALKRNQTCPICLCEIEQKNKSPVYDIPLVTPCCRRTWFHNKCLQKHAKSSGLYYFRCPVCNNLEEFQEEMKRMGIFIPDQDASWETEDAFVDLLFQYSRCDAKNCVCPNGREYKETSGKWRLRLCDTCGQTGTHLKCQRWKKSPGEWHCHVCGHSEPQLSTRQRQIGDHSMNYLSHDDDDDAWESPTEDCEVNVCSVSDDEPPLAEIRNELNCRRETPLPEDTVVKKPNMGSSPMRKRLRISLQRSDDEDETIEQKGERTIELQETPDFSGLHLGDSFASTSSMTSSVLLTLSGLITGSVRENLQNELELIGKESIESDCSSDASVEFVKAVKTDKEHFDSEANVDRSAPVLPNTRSAQCGKVPRRACFREVKQDLSSTTSKAVMDFVEAESCIISVRTEGRESTSVVNFSVAENKEESDEDSCCITKVVRKLCPFGNDKCGLKCDLDCCNSVVRHIYQSPSPSAVSMGSYVHKDLQSKTFDSSSTCGSTSHVKGNKGKPVDKNKLFDTTTTEAVEEDRASFISVGTNTLPFKPCVKKDSLHKVAPDAATTQRKRIKLSTKKSSKRLKRFAAVQDEKVALIHKC</sequence>
<keyword evidence="13" id="KW-1185">Reference proteome</keyword>
<evidence type="ECO:0000256" key="6">
    <source>
        <dbReference type="ARBA" id="ARBA00022786"/>
    </source>
</evidence>
<evidence type="ECO:0000256" key="1">
    <source>
        <dbReference type="ARBA" id="ARBA00004123"/>
    </source>
</evidence>
<comment type="subcellular location">
    <subcellularLocation>
        <location evidence="1">Nucleus</location>
    </subcellularLocation>
</comment>
<dbReference type="PANTHER" id="PTHR12420">
    <property type="entry name" value="PHD FINGER PROTEIN"/>
    <property type="match status" value="1"/>
</dbReference>
<evidence type="ECO:0000259" key="10">
    <source>
        <dbReference type="PROSITE" id="PS50089"/>
    </source>
</evidence>
<evidence type="ECO:0000256" key="7">
    <source>
        <dbReference type="ARBA" id="ARBA00022833"/>
    </source>
</evidence>
<dbReference type="Pfam" id="PF26054">
    <property type="entry name" value="PHD_G2E3"/>
    <property type="match status" value="1"/>
</dbReference>
<dbReference type="InterPro" id="IPR013083">
    <property type="entry name" value="Znf_RING/FYVE/PHD"/>
</dbReference>
<evidence type="ECO:0000256" key="8">
    <source>
        <dbReference type="ARBA" id="ARBA00023242"/>
    </source>
</evidence>
<dbReference type="GO" id="GO:0005634">
    <property type="term" value="C:nucleus"/>
    <property type="evidence" value="ECO:0007669"/>
    <property type="project" value="TreeGrafter"/>
</dbReference>
<keyword evidence="7" id="KW-0862">Zinc</keyword>
<dbReference type="SMART" id="SM00249">
    <property type="entry name" value="PHD"/>
    <property type="match status" value="3"/>
</dbReference>
<evidence type="ECO:0008006" key="14">
    <source>
        <dbReference type="Google" id="ProtNLM"/>
    </source>
</evidence>
<dbReference type="Pfam" id="PF13771">
    <property type="entry name" value="zf-HC5HC2H"/>
    <property type="match status" value="1"/>
</dbReference>
<dbReference type="SMART" id="SM00184">
    <property type="entry name" value="RING"/>
    <property type="match status" value="2"/>
</dbReference>
<evidence type="ECO:0000259" key="11">
    <source>
        <dbReference type="PROSITE" id="PS51805"/>
    </source>
</evidence>
<dbReference type="InterPro" id="IPR034732">
    <property type="entry name" value="EPHD"/>
</dbReference>
<dbReference type="InterPro" id="IPR042013">
    <property type="entry name" value="PHF7/G2E3_ePHD"/>
</dbReference>
<comment type="caution">
    <text evidence="12">The sequence shown here is derived from an EMBL/GenBank/DDBJ whole genome shotgun (WGS) entry which is preliminary data.</text>
</comment>
<protein>
    <recommendedName>
        <fullName evidence="14">PHD finger protein 7</fullName>
    </recommendedName>
</protein>
<comment type="pathway">
    <text evidence="2">Protein modification; protein ubiquitination.</text>
</comment>
<keyword evidence="6" id="KW-0833">Ubl conjugation pathway</keyword>
<reference evidence="12 13" key="1">
    <citation type="submission" date="2022-05" db="EMBL/GenBank/DDBJ databases">
        <authorList>
            <consortium name="Genoscope - CEA"/>
            <person name="William W."/>
        </authorList>
    </citation>
    <scope>NUCLEOTIDE SEQUENCE [LARGE SCALE GENOMIC DNA]</scope>
</reference>
<gene>
    <name evidence="12" type="ORF">PMEA_00024881</name>
</gene>